<keyword evidence="2 5" id="KW-0812">Transmembrane</keyword>
<dbReference type="PANTHER" id="PTHR43471:SF3">
    <property type="entry name" value="ABC TRANSPORTER PERMEASE PROTEIN NATB"/>
    <property type="match status" value="1"/>
</dbReference>
<feature type="transmembrane region" description="Helical" evidence="5">
    <location>
        <begin position="198"/>
        <end position="223"/>
    </location>
</feature>
<feature type="transmembrane region" description="Helical" evidence="5">
    <location>
        <begin position="290"/>
        <end position="313"/>
    </location>
</feature>
<keyword evidence="4 5" id="KW-0472">Membrane</keyword>
<feature type="transmembrane region" description="Helical" evidence="5">
    <location>
        <begin position="325"/>
        <end position="344"/>
    </location>
</feature>
<dbReference type="InterPro" id="IPR013525">
    <property type="entry name" value="ABC2_TM"/>
</dbReference>
<comment type="subcellular location">
    <subcellularLocation>
        <location evidence="1">Membrane</location>
        <topology evidence="1">Multi-pass membrane protein</topology>
    </subcellularLocation>
</comment>
<keyword evidence="3 5" id="KW-1133">Transmembrane helix</keyword>
<evidence type="ECO:0000313" key="8">
    <source>
        <dbReference type="Proteomes" id="UP001228905"/>
    </source>
</evidence>
<evidence type="ECO:0000259" key="6">
    <source>
        <dbReference type="Pfam" id="PF12698"/>
    </source>
</evidence>
<feature type="transmembrane region" description="Helical" evidence="5">
    <location>
        <begin position="376"/>
        <end position="397"/>
    </location>
</feature>
<evidence type="ECO:0000313" key="7">
    <source>
        <dbReference type="EMBL" id="MDQ0465077.1"/>
    </source>
</evidence>
<evidence type="ECO:0000256" key="3">
    <source>
        <dbReference type="ARBA" id="ARBA00022989"/>
    </source>
</evidence>
<sequence>MNRLLRIARREYVAYVRTVGFWLSMIMMPLGFGVASTLPAMMAHNTPVPALAVIDLTGGGYEAVIAADLAKSKGKPPAQLVPLPIAAPADPAQAAKLLRPWLTGDRLLPGKRKLEGVAILHGSGEAVAVDLWKANVLNRDLDRAVRGAVTDELRRKRLAAAGVDAATLRAADALEPKMTAYSAKASGKVALRDRLPGIVGFGCAMLLWSVIMTGAGILLNSVIEEKSSRVLEVLLASASVPEIMFGKILGVAGVTFTVMGVWLSVAATLLVSLAPNIAADVGAVLAGHGLVFYFAFYLVGGYLMYAAIFTAVGAFCETTREAQTLLGPVMLILIIPIVFLTQAIQHPDSPVLAALSWIPPFTPFLMTARVASEPPWWEIAGTGLLMAATVALVVWIAGRAFRAGALSTEKVDFKGLVARLRRAD</sequence>
<feature type="domain" description="ABC-2 type transporter transmembrane" evidence="6">
    <location>
        <begin position="190"/>
        <end position="397"/>
    </location>
</feature>
<dbReference type="Pfam" id="PF12698">
    <property type="entry name" value="ABC2_membrane_3"/>
    <property type="match status" value="1"/>
</dbReference>
<comment type="caution">
    <text evidence="7">The sequence shown here is derived from an EMBL/GenBank/DDBJ whole genome shotgun (WGS) entry which is preliminary data.</text>
</comment>
<keyword evidence="8" id="KW-1185">Reference proteome</keyword>
<feature type="transmembrane region" description="Helical" evidence="5">
    <location>
        <begin position="12"/>
        <end position="32"/>
    </location>
</feature>
<accession>A0ABU0IVX7</accession>
<dbReference type="Proteomes" id="UP001228905">
    <property type="component" value="Unassembled WGS sequence"/>
</dbReference>
<evidence type="ECO:0000256" key="2">
    <source>
        <dbReference type="ARBA" id="ARBA00022692"/>
    </source>
</evidence>
<proteinExistence type="predicted"/>
<dbReference type="RefSeq" id="WP_307350186.1">
    <property type="nucleotide sequence ID" value="NZ_JAUSVS010000005.1"/>
</dbReference>
<organism evidence="7 8">
    <name type="scientific">Caulobacter ginsengisoli</name>
    <dbReference type="NCBI Taxonomy" id="400775"/>
    <lineage>
        <taxon>Bacteria</taxon>
        <taxon>Pseudomonadati</taxon>
        <taxon>Pseudomonadota</taxon>
        <taxon>Alphaproteobacteria</taxon>
        <taxon>Caulobacterales</taxon>
        <taxon>Caulobacteraceae</taxon>
        <taxon>Caulobacter</taxon>
    </lineage>
</organism>
<protein>
    <submittedName>
        <fullName evidence="7">ABC-2 type transport system permease protein</fullName>
    </submittedName>
</protein>
<evidence type="ECO:0000256" key="5">
    <source>
        <dbReference type="SAM" id="Phobius"/>
    </source>
</evidence>
<reference evidence="7 8" key="1">
    <citation type="submission" date="2023-07" db="EMBL/GenBank/DDBJ databases">
        <title>Genomic Encyclopedia of Type Strains, Phase IV (KMG-IV): sequencing the most valuable type-strain genomes for metagenomic binning, comparative biology and taxonomic classification.</title>
        <authorList>
            <person name="Goeker M."/>
        </authorList>
    </citation>
    <scope>NUCLEOTIDE SEQUENCE [LARGE SCALE GENOMIC DNA]</scope>
    <source>
        <strain evidence="7 8">DSM 18695</strain>
    </source>
</reference>
<dbReference type="EMBL" id="JAUSVS010000005">
    <property type="protein sequence ID" value="MDQ0465077.1"/>
    <property type="molecule type" value="Genomic_DNA"/>
</dbReference>
<gene>
    <name evidence="7" type="ORF">QO010_002861</name>
</gene>
<dbReference type="PANTHER" id="PTHR43471">
    <property type="entry name" value="ABC TRANSPORTER PERMEASE"/>
    <property type="match status" value="1"/>
</dbReference>
<feature type="transmembrane region" description="Helical" evidence="5">
    <location>
        <begin position="244"/>
        <end position="270"/>
    </location>
</feature>
<name>A0ABU0IVX7_9CAUL</name>
<evidence type="ECO:0000256" key="1">
    <source>
        <dbReference type="ARBA" id="ARBA00004141"/>
    </source>
</evidence>
<evidence type="ECO:0000256" key="4">
    <source>
        <dbReference type="ARBA" id="ARBA00023136"/>
    </source>
</evidence>